<dbReference type="GO" id="GO:0016787">
    <property type="term" value="F:hydrolase activity"/>
    <property type="evidence" value="ECO:0007669"/>
    <property type="project" value="UniProtKB-KW"/>
</dbReference>
<dbReference type="Pfam" id="PF13487">
    <property type="entry name" value="HD_5"/>
    <property type="match status" value="2"/>
</dbReference>
<dbReference type="EC" id="3.1.4.-" evidence="2"/>
<reference evidence="3" key="1">
    <citation type="journal article" date="2019" name="Int. J. Syst. Evol. Microbiol.">
        <title>The Global Catalogue of Microorganisms (GCM) 10K type strain sequencing project: providing services to taxonomists for standard genome sequencing and annotation.</title>
        <authorList>
            <consortium name="The Broad Institute Genomics Platform"/>
            <consortium name="The Broad Institute Genome Sequencing Center for Infectious Disease"/>
            <person name="Wu L."/>
            <person name="Ma J."/>
        </authorList>
    </citation>
    <scope>NUCLEOTIDE SEQUENCE [LARGE SCALE GENOMIC DNA]</scope>
    <source>
        <strain evidence="3">KCTC 42224</strain>
    </source>
</reference>
<feature type="domain" description="HD-GYP" evidence="1">
    <location>
        <begin position="271"/>
        <end position="455"/>
    </location>
</feature>
<dbReference type="PROSITE" id="PS51832">
    <property type="entry name" value="HD_GYP"/>
    <property type="match status" value="1"/>
</dbReference>
<evidence type="ECO:0000259" key="1">
    <source>
        <dbReference type="PROSITE" id="PS51832"/>
    </source>
</evidence>
<keyword evidence="2" id="KW-0378">Hydrolase</keyword>
<dbReference type="PANTHER" id="PTHR45228:SF5">
    <property type="entry name" value="CYCLIC DI-GMP PHOSPHODIESTERASE VC_1348-RELATED"/>
    <property type="match status" value="1"/>
</dbReference>
<evidence type="ECO:0000313" key="3">
    <source>
        <dbReference type="Proteomes" id="UP001595683"/>
    </source>
</evidence>
<dbReference type="InterPro" id="IPR003607">
    <property type="entry name" value="HD/PDEase_dom"/>
</dbReference>
<dbReference type="CDD" id="cd00077">
    <property type="entry name" value="HDc"/>
    <property type="match status" value="1"/>
</dbReference>
<dbReference type="InterPro" id="IPR052020">
    <property type="entry name" value="Cyclic_di-GMP/3'3'-cGAMP_PDE"/>
</dbReference>
<keyword evidence="3" id="KW-1185">Reference proteome</keyword>
<dbReference type="InterPro" id="IPR037522">
    <property type="entry name" value="HD_GYP_dom"/>
</dbReference>
<organism evidence="2 3">
    <name type="scientific">Novosphingobium pokkalii</name>
    <dbReference type="NCBI Taxonomy" id="1770194"/>
    <lineage>
        <taxon>Bacteria</taxon>
        <taxon>Pseudomonadati</taxon>
        <taxon>Pseudomonadota</taxon>
        <taxon>Alphaproteobacteria</taxon>
        <taxon>Sphingomonadales</taxon>
        <taxon>Sphingomonadaceae</taxon>
        <taxon>Novosphingobium</taxon>
    </lineage>
</organism>
<accession>A0ABV7V6Y7</accession>
<dbReference type="PANTHER" id="PTHR45228">
    <property type="entry name" value="CYCLIC DI-GMP PHOSPHODIESTERASE TM_0186-RELATED"/>
    <property type="match status" value="1"/>
</dbReference>
<dbReference type="SMART" id="SM00471">
    <property type="entry name" value="HDc"/>
    <property type="match status" value="1"/>
</dbReference>
<dbReference type="EMBL" id="JBHRYE010000039">
    <property type="protein sequence ID" value="MFC3673175.1"/>
    <property type="molecule type" value="Genomic_DNA"/>
</dbReference>
<comment type="caution">
    <text evidence="2">The sequence shown here is derived from an EMBL/GenBank/DDBJ whole genome shotgun (WGS) entry which is preliminary data.</text>
</comment>
<gene>
    <name evidence="2" type="ORF">ACFOOT_17275</name>
</gene>
<name>A0ABV7V6Y7_9SPHN</name>
<dbReference type="Proteomes" id="UP001595683">
    <property type="component" value="Unassembled WGS sequence"/>
</dbReference>
<dbReference type="Gene3D" id="1.10.3210.10">
    <property type="entry name" value="Hypothetical protein af1432"/>
    <property type="match status" value="3"/>
</dbReference>
<dbReference type="SUPFAM" id="SSF109604">
    <property type="entry name" value="HD-domain/PDEase-like"/>
    <property type="match status" value="2"/>
</dbReference>
<sequence>MRHAFAQEFQIDRPTMATTSLSEILGAFSYALDLTEGQPAGHSLRACWIASQIALALGLPAAERRTIYYATLLKDLGCSSNAARISELYLADDRAFKHEFKLIGQGLGPTLGFVFRKTGAGEPLSARMRAIATILRDGTRIATDLIQTRCTRGATIARQLRFPESVAGAIAALDEHWDGGGKPLGLAGHAIPLPARLALLAQIADVFQMAAGPEAALAEVQARRGTWLDPELVDAFVRVCAQPGFWSHCNDPALELHVRALEPEEARVAVDEDYLDDIADAFGAVIDAKSPYTGGHSCRVGRYATALGRAMGVAEGDLRGLRRAAVLHDVGKLAVSSRVLEKPGKLDDTEWVEMRSHASHTTEILSRIGPLRDMAAVAGAHHERLDGTGYPLGLDHSLIATEARIISVADFYDALTADRPYRAAMPVERALAIMGGEVGKAIDGACFEALRAMVA</sequence>
<protein>
    <submittedName>
        <fullName evidence="2">HD-GYP domain-containing protein</fullName>
        <ecNumber evidence="2">3.1.4.-</ecNumber>
    </submittedName>
</protein>
<dbReference type="RefSeq" id="WP_229815478.1">
    <property type="nucleotide sequence ID" value="NZ_BMZP01000016.1"/>
</dbReference>
<evidence type="ECO:0000313" key="2">
    <source>
        <dbReference type="EMBL" id="MFC3673175.1"/>
    </source>
</evidence>
<proteinExistence type="predicted"/>